<name>A0A9W7JA10_HIBTR</name>
<dbReference type="SUPFAM" id="SSF52058">
    <property type="entry name" value="L domain-like"/>
    <property type="match status" value="1"/>
</dbReference>
<gene>
    <name evidence="1" type="ORF">HRI_004674200</name>
</gene>
<dbReference type="AlphaFoldDB" id="A0A9W7JA10"/>
<dbReference type="Gene3D" id="3.80.10.10">
    <property type="entry name" value="Ribonuclease Inhibitor"/>
    <property type="match status" value="1"/>
</dbReference>
<evidence type="ECO:0000313" key="1">
    <source>
        <dbReference type="EMBL" id="GMJ10050.1"/>
    </source>
</evidence>
<proteinExistence type="predicted"/>
<accession>A0A9W7JA10</accession>
<evidence type="ECO:0000313" key="2">
    <source>
        <dbReference type="Proteomes" id="UP001165190"/>
    </source>
</evidence>
<keyword evidence="2" id="KW-1185">Reference proteome</keyword>
<dbReference type="OrthoDB" id="996732at2759"/>
<dbReference type="Proteomes" id="UP001165190">
    <property type="component" value="Unassembled WGS sequence"/>
</dbReference>
<organism evidence="1 2">
    <name type="scientific">Hibiscus trionum</name>
    <name type="common">Flower of an hour</name>
    <dbReference type="NCBI Taxonomy" id="183268"/>
    <lineage>
        <taxon>Eukaryota</taxon>
        <taxon>Viridiplantae</taxon>
        <taxon>Streptophyta</taxon>
        <taxon>Embryophyta</taxon>
        <taxon>Tracheophyta</taxon>
        <taxon>Spermatophyta</taxon>
        <taxon>Magnoliopsida</taxon>
        <taxon>eudicotyledons</taxon>
        <taxon>Gunneridae</taxon>
        <taxon>Pentapetalae</taxon>
        <taxon>rosids</taxon>
        <taxon>malvids</taxon>
        <taxon>Malvales</taxon>
        <taxon>Malvaceae</taxon>
        <taxon>Malvoideae</taxon>
        <taxon>Hibiscus</taxon>
    </lineage>
</organism>
<dbReference type="EMBL" id="BSYR01000056">
    <property type="protein sequence ID" value="GMJ10050.1"/>
    <property type="molecule type" value="Genomic_DNA"/>
</dbReference>
<protein>
    <submittedName>
        <fullName evidence="1">Uncharacterized protein</fullName>
    </submittedName>
</protein>
<dbReference type="InterPro" id="IPR032675">
    <property type="entry name" value="LRR_dom_sf"/>
</dbReference>
<reference evidence="1" key="1">
    <citation type="submission" date="2023-05" db="EMBL/GenBank/DDBJ databases">
        <title>Genome and transcriptome analyses reveal genes involved in the formation of fine ridges on petal epidermal cells in Hibiscus trionum.</title>
        <authorList>
            <person name="Koshimizu S."/>
            <person name="Masuda S."/>
            <person name="Ishii T."/>
            <person name="Shirasu K."/>
            <person name="Hoshino A."/>
            <person name="Arita M."/>
        </authorList>
    </citation>
    <scope>NUCLEOTIDE SEQUENCE</scope>
    <source>
        <strain evidence="1">Hamamatsu line</strain>
    </source>
</reference>
<comment type="caution">
    <text evidence="1">The sequence shown here is derived from an EMBL/GenBank/DDBJ whole genome shotgun (WGS) entry which is preliminary data.</text>
</comment>
<sequence length="162" mass="18699">MIKSRFGLLNDSLEPCKAISLLDNESKKFPEKLVCPKLEFMLLNNCVVQGLCFQGMQELKVLSLRGEVSGRPISLYHLKFVRNLRSLHLEYFEDLSFLGNLRTLEVFSWRGSGSEGLADELRKLENLKMLDLAYSRFSDGFVEISYKFVMLIVRQLVSFYIS</sequence>